<dbReference type="InterPro" id="IPR051304">
    <property type="entry name" value="SCF_F-box_domain"/>
</dbReference>
<evidence type="ECO:0000259" key="1">
    <source>
        <dbReference type="Pfam" id="PF03478"/>
    </source>
</evidence>
<gene>
    <name evidence="2" type="ORF">TAV2_LOCUS14343</name>
</gene>
<dbReference type="AlphaFoldDB" id="A0AAU9SE19"/>
<feature type="non-terminal residue" evidence="2">
    <location>
        <position position="244"/>
    </location>
</feature>
<accession>A0AAU9SE19</accession>
<feature type="non-terminal residue" evidence="2">
    <location>
        <position position="1"/>
    </location>
</feature>
<dbReference type="Proteomes" id="UP000836841">
    <property type="component" value="Chromosome 4"/>
</dbReference>
<keyword evidence="3" id="KW-1185">Reference proteome</keyword>
<feature type="domain" description="KIB1-4 beta-propeller" evidence="1">
    <location>
        <begin position="18"/>
        <end position="243"/>
    </location>
</feature>
<dbReference type="Pfam" id="PF03478">
    <property type="entry name" value="Beta-prop_KIB1-4"/>
    <property type="match status" value="1"/>
</dbReference>
<reference evidence="2 3" key="1">
    <citation type="submission" date="2022-03" db="EMBL/GenBank/DDBJ databases">
        <authorList>
            <person name="Nunn A."/>
            <person name="Chopra R."/>
            <person name="Nunn A."/>
            <person name="Contreras Garrido A."/>
        </authorList>
    </citation>
    <scope>NUCLEOTIDE SEQUENCE [LARGE SCALE GENOMIC DNA]</scope>
</reference>
<name>A0AAU9SE19_THLAR</name>
<sequence>LDRGAFLSRLSFFRVAHSSSSSSTGWLIKYDAVGLRYGTFNLINPLSRIPLHLRPRKSFNLSRFKVSEIQQAYMVENRSVEKETVGFRRLVLNGDQQIIGVGCDWKLRYWNGEMWTRVKDQVAQFCDVIVDSKGLTYGPLLDEDITIRCLNVRSLVECCEEFYIVDRIFKNSGTVRSFYGTSDPNKISAIYDDVGISRRGLSERRFCPKTFGFKVYKVDEESLKWVEVKSLGDNAIVIATDTCF</sequence>
<dbReference type="PANTHER" id="PTHR47123:SF25">
    <property type="entry name" value="F-BOX PROTEIN"/>
    <property type="match status" value="1"/>
</dbReference>
<proteinExistence type="predicted"/>
<protein>
    <recommendedName>
        <fullName evidence="1">KIB1-4 beta-propeller domain-containing protein</fullName>
    </recommendedName>
</protein>
<organism evidence="2 3">
    <name type="scientific">Thlaspi arvense</name>
    <name type="common">Field penny-cress</name>
    <dbReference type="NCBI Taxonomy" id="13288"/>
    <lineage>
        <taxon>Eukaryota</taxon>
        <taxon>Viridiplantae</taxon>
        <taxon>Streptophyta</taxon>
        <taxon>Embryophyta</taxon>
        <taxon>Tracheophyta</taxon>
        <taxon>Spermatophyta</taxon>
        <taxon>Magnoliopsida</taxon>
        <taxon>eudicotyledons</taxon>
        <taxon>Gunneridae</taxon>
        <taxon>Pentapetalae</taxon>
        <taxon>rosids</taxon>
        <taxon>malvids</taxon>
        <taxon>Brassicales</taxon>
        <taxon>Brassicaceae</taxon>
        <taxon>Thlaspideae</taxon>
        <taxon>Thlaspi</taxon>
    </lineage>
</organism>
<dbReference type="EMBL" id="OU466860">
    <property type="protein sequence ID" value="CAH2060480.1"/>
    <property type="molecule type" value="Genomic_DNA"/>
</dbReference>
<dbReference type="InterPro" id="IPR005174">
    <property type="entry name" value="KIB1-4_b-propeller"/>
</dbReference>
<dbReference type="PANTHER" id="PTHR47123">
    <property type="entry name" value="F-BOX PROTEIN SKIP23"/>
    <property type="match status" value="1"/>
</dbReference>
<evidence type="ECO:0000313" key="2">
    <source>
        <dbReference type="EMBL" id="CAH2060480.1"/>
    </source>
</evidence>
<evidence type="ECO:0000313" key="3">
    <source>
        <dbReference type="Proteomes" id="UP000836841"/>
    </source>
</evidence>